<dbReference type="AlphaFoldDB" id="A0AAN7XVD2"/>
<dbReference type="Proteomes" id="UP001346869">
    <property type="component" value="Unassembled WGS sequence"/>
</dbReference>
<keyword evidence="6" id="KW-0677">Repeat</keyword>
<evidence type="ECO:0000256" key="11">
    <source>
        <dbReference type="PROSITE-ProRule" id="PRU00196"/>
    </source>
</evidence>
<comment type="caution">
    <text evidence="14">The sequence shown here is derived from an EMBL/GenBank/DDBJ whole genome shotgun (WGS) entry which is preliminary data.</text>
</comment>
<evidence type="ECO:0000256" key="3">
    <source>
        <dbReference type="ARBA" id="ARBA00022525"/>
    </source>
</evidence>
<name>A0AAN7XVD2_ELEMC</name>
<sequence length="137" mass="15045">MTDISSLNPEEKHVSSTSAVPEDARLARGQGPCSGRLELKHQGEWRALTVKDRQAGAQAYVRYALVACRQMGCGSVVSVEHNSNNTDSQQAWEVNFSCRGPESGLQECRSPSARRRIHGKDTWNSSLDVICSGNKKK</sequence>
<evidence type="ECO:0000256" key="2">
    <source>
        <dbReference type="ARBA" id="ARBA00004613"/>
    </source>
</evidence>
<gene>
    <name evidence="14" type="ORF">PBY51_020837</name>
</gene>
<reference evidence="14 15" key="1">
    <citation type="journal article" date="2023" name="Genes (Basel)">
        <title>Chromosome-Level Genome Assembly and Circadian Gene Repertoire of the Patagonia Blennie Eleginops maclovinus-The Closest Ancestral Proxy of Antarctic Cryonotothenioids.</title>
        <authorList>
            <person name="Cheng C.C."/>
            <person name="Rivera-Colon A.G."/>
            <person name="Minhas B.F."/>
            <person name="Wilson L."/>
            <person name="Rayamajhi N."/>
            <person name="Vargas-Chacoff L."/>
            <person name="Catchen J.M."/>
        </authorList>
    </citation>
    <scope>NUCLEOTIDE SEQUENCE [LARGE SCALE GENOMIC DNA]</scope>
    <source>
        <strain evidence="14">JMC-PN-2008</strain>
    </source>
</reference>
<keyword evidence="3" id="KW-0964">Secreted</keyword>
<feature type="domain" description="SRCR" evidence="13">
    <location>
        <begin position="24"/>
        <end position="132"/>
    </location>
</feature>
<dbReference type="InterPro" id="IPR036772">
    <property type="entry name" value="SRCR-like_dom_sf"/>
</dbReference>
<keyword evidence="4" id="KW-0812">Transmembrane</keyword>
<proteinExistence type="predicted"/>
<keyword evidence="10" id="KW-0325">Glycoprotein</keyword>
<dbReference type="GO" id="GO:0016020">
    <property type="term" value="C:membrane"/>
    <property type="evidence" value="ECO:0007669"/>
    <property type="project" value="UniProtKB-SubCell"/>
</dbReference>
<organism evidence="14 15">
    <name type="scientific">Eleginops maclovinus</name>
    <name type="common">Patagonian blennie</name>
    <name type="synonym">Eleginus maclovinus</name>
    <dbReference type="NCBI Taxonomy" id="56733"/>
    <lineage>
        <taxon>Eukaryota</taxon>
        <taxon>Metazoa</taxon>
        <taxon>Chordata</taxon>
        <taxon>Craniata</taxon>
        <taxon>Vertebrata</taxon>
        <taxon>Euteleostomi</taxon>
        <taxon>Actinopterygii</taxon>
        <taxon>Neopterygii</taxon>
        <taxon>Teleostei</taxon>
        <taxon>Neoteleostei</taxon>
        <taxon>Acanthomorphata</taxon>
        <taxon>Eupercaria</taxon>
        <taxon>Perciformes</taxon>
        <taxon>Notothenioidei</taxon>
        <taxon>Eleginopidae</taxon>
        <taxon>Eleginops</taxon>
    </lineage>
</organism>
<evidence type="ECO:0000313" key="14">
    <source>
        <dbReference type="EMBL" id="KAK5866665.1"/>
    </source>
</evidence>
<dbReference type="PANTHER" id="PTHR19331">
    <property type="entry name" value="SCAVENGER RECEPTOR DOMAIN-CONTAINING"/>
    <property type="match status" value="1"/>
</dbReference>
<keyword evidence="5" id="KW-0732">Signal</keyword>
<dbReference type="PANTHER" id="PTHR19331:SF22">
    <property type="entry name" value="DELETED IN MALIGNANT BRAIN TUMORS 1 PROTEIN"/>
    <property type="match status" value="1"/>
</dbReference>
<evidence type="ECO:0000256" key="5">
    <source>
        <dbReference type="ARBA" id="ARBA00022729"/>
    </source>
</evidence>
<dbReference type="Gene3D" id="3.10.250.10">
    <property type="entry name" value="SRCR-like domain"/>
    <property type="match status" value="1"/>
</dbReference>
<dbReference type="SUPFAM" id="SSF56487">
    <property type="entry name" value="SRCR-like"/>
    <property type="match status" value="1"/>
</dbReference>
<evidence type="ECO:0000256" key="10">
    <source>
        <dbReference type="ARBA" id="ARBA00023180"/>
    </source>
</evidence>
<accession>A0AAN7XVD2</accession>
<dbReference type="InterPro" id="IPR001190">
    <property type="entry name" value="SRCR"/>
</dbReference>
<reference evidence="14 15" key="2">
    <citation type="journal article" date="2023" name="Mol. Biol. Evol.">
        <title>Genomics of Secondarily Temperate Adaptation in the Only Non-Antarctic Icefish.</title>
        <authorList>
            <person name="Rivera-Colon A.G."/>
            <person name="Rayamajhi N."/>
            <person name="Minhas B.F."/>
            <person name="Madrigal G."/>
            <person name="Bilyk K.T."/>
            <person name="Yoon V."/>
            <person name="Hune M."/>
            <person name="Gregory S."/>
            <person name="Cheng C.H.C."/>
            <person name="Catchen J.M."/>
        </authorList>
    </citation>
    <scope>NUCLEOTIDE SEQUENCE [LARGE SCALE GENOMIC DNA]</scope>
    <source>
        <strain evidence="14">JMC-PN-2008</strain>
    </source>
</reference>
<keyword evidence="15" id="KW-1185">Reference proteome</keyword>
<evidence type="ECO:0000256" key="4">
    <source>
        <dbReference type="ARBA" id="ARBA00022692"/>
    </source>
</evidence>
<dbReference type="Pfam" id="PF00530">
    <property type="entry name" value="SRCR"/>
    <property type="match status" value="1"/>
</dbReference>
<dbReference type="EMBL" id="JAUZQC010000009">
    <property type="protein sequence ID" value="KAK5866665.1"/>
    <property type="molecule type" value="Genomic_DNA"/>
</dbReference>
<feature type="disulfide bond" evidence="11">
    <location>
        <begin position="98"/>
        <end position="108"/>
    </location>
</feature>
<feature type="region of interest" description="Disordered" evidence="12">
    <location>
        <begin position="1"/>
        <end position="35"/>
    </location>
</feature>
<dbReference type="FunFam" id="3.10.250.10:FF:000016">
    <property type="entry name" value="Scavenger receptor cysteine-rich protein type 12"/>
    <property type="match status" value="1"/>
</dbReference>
<dbReference type="PRINTS" id="PR00258">
    <property type="entry name" value="SPERACTRCPTR"/>
</dbReference>
<evidence type="ECO:0000256" key="6">
    <source>
        <dbReference type="ARBA" id="ARBA00022737"/>
    </source>
</evidence>
<comment type="subcellular location">
    <subcellularLocation>
        <location evidence="1">Membrane</location>
        <topology evidence="1">Single-pass membrane protein</topology>
    </subcellularLocation>
    <subcellularLocation>
        <location evidence="2">Secreted</location>
    </subcellularLocation>
</comment>
<evidence type="ECO:0000256" key="8">
    <source>
        <dbReference type="ARBA" id="ARBA00023136"/>
    </source>
</evidence>
<evidence type="ECO:0000256" key="12">
    <source>
        <dbReference type="SAM" id="MobiDB-lite"/>
    </source>
</evidence>
<evidence type="ECO:0000256" key="7">
    <source>
        <dbReference type="ARBA" id="ARBA00022989"/>
    </source>
</evidence>
<evidence type="ECO:0000259" key="13">
    <source>
        <dbReference type="PROSITE" id="PS50287"/>
    </source>
</evidence>
<dbReference type="SMART" id="SM00202">
    <property type="entry name" value="SR"/>
    <property type="match status" value="1"/>
</dbReference>
<evidence type="ECO:0000256" key="9">
    <source>
        <dbReference type="ARBA" id="ARBA00023157"/>
    </source>
</evidence>
<comment type="caution">
    <text evidence="11">Lacks conserved residue(s) required for the propagation of feature annotation.</text>
</comment>
<keyword evidence="7" id="KW-1133">Transmembrane helix</keyword>
<keyword evidence="8" id="KW-0472">Membrane</keyword>
<evidence type="ECO:0000313" key="15">
    <source>
        <dbReference type="Proteomes" id="UP001346869"/>
    </source>
</evidence>
<dbReference type="PROSITE" id="PS50287">
    <property type="entry name" value="SRCR_2"/>
    <property type="match status" value="1"/>
</dbReference>
<evidence type="ECO:0000256" key="1">
    <source>
        <dbReference type="ARBA" id="ARBA00004167"/>
    </source>
</evidence>
<keyword evidence="9 11" id="KW-1015">Disulfide bond</keyword>
<protein>
    <recommendedName>
        <fullName evidence="13">SRCR domain-containing protein</fullName>
    </recommendedName>
</protein>